<evidence type="ECO:0000259" key="2">
    <source>
        <dbReference type="PROSITE" id="PS51118"/>
    </source>
</evidence>
<dbReference type="InterPro" id="IPR036388">
    <property type="entry name" value="WH-like_DNA-bd_sf"/>
</dbReference>
<accession>C8N8N9</accession>
<feature type="region of interest" description="Disordered" evidence="1">
    <location>
        <begin position="91"/>
        <end position="113"/>
    </location>
</feature>
<dbReference type="HOGENOM" id="CLU_2128968_0_0_6"/>
<evidence type="ECO:0000256" key="1">
    <source>
        <dbReference type="SAM" id="MobiDB-lite"/>
    </source>
</evidence>
<reference evidence="3 4" key="1">
    <citation type="submission" date="2009-08" db="EMBL/GenBank/DDBJ databases">
        <authorList>
            <person name="Qin X."/>
            <person name="Bachman B."/>
            <person name="Battles P."/>
            <person name="Bell A."/>
            <person name="Bess C."/>
            <person name="Bickham C."/>
            <person name="Chaboub L."/>
            <person name="Chen D."/>
            <person name="Coyle M."/>
            <person name="Deiros D.R."/>
            <person name="Dinh H."/>
            <person name="Forbes L."/>
            <person name="Fowler G."/>
            <person name="Francisco L."/>
            <person name="Fu Q."/>
            <person name="Gubbala S."/>
            <person name="Hale W."/>
            <person name="Han Y."/>
            <person name="Hemphill L."/>
            <person name="Highlander S.K."/>
            <person name="Hirani K."/>
            <person name="Hogues M."/>
            <person name="Jackson L."/>
            <person name="Jakkamsetti A."/>
            <person name="Javaid M."/>
            <person name="Jiang H."/>
            <person name="Korchina V."/>
            <person name="Kovar C."/>
            <person name="Lara F."/>
            <person name="Lee S."/>
            <person name="Mata R."/>
            <person name="Mathew T."/>
            <person name="Moen C."/>
            <person name="Morales K."/>
            <person name="Munidasa M."/>
            <person name="Nazareth L."/>
            <person name="Ngo R."/>
            <person name="Nguyen L."/>
            <person name="Okwuonu G."/>
            <person name="Ongeri F."/>
            <person name="Patil S."/>
            <person name="Petrosino J."/>
            <person name="Pham C."/>
            <person name="Pham P."/>
            <person name="Pu L.-L."/>
            <person name="Puazo M."/>
            <person name="Raj R."/>
            <person name="Reid J."/>
            <person name="Rouhana J."/>
            <person name="Saada N."/>
            <person name="Shang Y."/>
            <person name="Simmons D."/>
            <person name="Thornton R."/>
            <person name="Warren J."/>
            <person name="Weissenberger G."/>
            <person name="Zhang J."/>
            <person name="Zhang L."/>
            <person name="Zhou C."/>
            <person name="Zhu D."/>
            <person name="Muzny D."/>
            <person name="Worley K."/>
            <person name="Gibbs R."/>
        </authorList>
    </citation>
    <scope>NUCLEOTIDE SEQUENCE [LARGE SCALE GENOMIC DNA]</scope>
    <source>
        <strain evidence="4">ATCC 15826 / DSM 8339 / NCTC 10426 / 6573</strain>
    </source>
</reference>
<name>C8N8N9_CARH6</name>
<dbReference type="AlphaFoldDB" id="C8N8N9"/>
<dbReference type="Gene3D" id="1.10.10.10">
    <property type="entry name" value="Winged helix-like DNA-binding domain superfamily/Winged helix DNA-binding domain"/>
    <property type="match status" value="1"/>
</dbReference>
<dbReference type="PROSITE" id="PS51118">
    <property type="entry name" value="HTH_HXLR"/>
    <property type="match status" value="1"/>
</dbReference>
<evidence type="ECO:0000313" key="3">
    <source>
        <dbReference type="EMBL" id="EEV89016.1"/>
    </source>
</evidence>
<dbReference type="InterPro" id="IPR002577">
    <property type="entry name" value="HTH_HxlR"/>
</dbReference>
<dbReference type="Pfam" id="PF01638">
    <property type="entry name" value="HxlR"/>
    <property type="match status" value="1"/>
</dbReference>
<feature type="compositionally biased region" description="Low complexity" evidence="1">
    <location>
        <begin position="93"/>
        <end position="107"/>
    </location>
</feature>
<proteinExistence type="predicted"/>
<evidence type="ECO:0000313" key="4">
    <source>
        <dbReference type="Proteomes" id="UP000004870"/>
    </source>
</evidence>
<gene>
    <name evidence="3" type="ORF">HMPREF0198_0866</name>
</gene>
<organism evidence="3 4">
    <name type="scientific">Cardiobacterium hominis (strain ATCC 15826 / DSM 8339 / NCTC 10426 / 6573)</name>
    <dbReference type="NCBI Taxonomy" id="638300"/>
    <lineage>
        <taxon>Bacteria</taxon>
        <taxon>Pseudomonadati</taxon>
        <taxon>Pseudomonadota</taxon>
        <taxon>Gammaproteobacteria</taxon>
        <taxon>Cardiobacteriales</taxon>
        <taxon>Cardiobacteriaceae</taxon>
        <taxon>Cardiobacterium</taxon>
    </lineage>
</organism>
<dbReference type="EMBL" id="ACKY01000041">
    <property type="protein sequence ID" value="EEV89016.1"/>
    <property type="molecule type" value="Genomic_DNA"/>
</dbReference>
<dbReference type="SUPFAM" id="SSF46785">
    <property type="entry name" value="Winged helix' DNA-binding domain"/>
    <property type="match status" value="1"/>
</dbReference>
<protein>
    <recommendedName>
        <fullName evidence="2">HTH hxlR-type domain-containing protein</fullName>
    </recommendedName>
</protein>
<feature type="domain" description="HTH hxlR-type" evidence="2">
    <location>
        <begin position="53"/>
        <end position="113"/>
    </location>
</feature>
<comment type="caution">
    <text evidence="3">The sequence shown here is derived from an EMBL/GenBank/DDBJ whole genome shotgun (WGS) entry which is preliminary data.</text>
</comment>
<dbReference type="Proteomes" id="UP000004870">
    <property type="component" value="Unassembled WGS sequence"/>
</dbReference>
<dbReference type="InterPro" id="IPR036390">
    <property type="entry name" value="WH_DNA-bd_sf"/>
</dbReference>
<keyword evidence="4" id="KW-1185">Reference proteome</keyword>
<sequence>MAMRGCMGFSGFKGRPVSARATGRTRAIFFNRLDMKEECVSDFVRLNGKVYPCPLSLAMDLVGGKWKAVILYHLQDGAKRFAELLRASHSKSAGNAEADAVAAAGDDSVFTGE</sequence>